<dbReference type="InterPro" id="IPR016197">
    <property type="entry name" value="Chromo-like_dom_sf"/>
</dbReference>
<feature type="compositionally biased region" description="Acidic residues" evidence="3">
    <location>
        <begin position="95"/>
        <end position="104"/>
    </location>
</feature>
<evidence type="ECO:0000313" key="5">
    <source>
        <dbReference type="EMBL" id="KAK6004648.1"/>
    </source>
</evidence>
<feature type="compositionally biased region" description="Basic and acidic residues" evidence="3">
    <location>
        <begin position="64"/>
        <end position="75"/>
    </location>
</feature>
<dbReference type="InterPro" id="IPR021006">
    <property type="entry name" value="Hda2/3"/>
</dbReference>
<feature type="compositionally biased region" description="Low complexity" evidence="3">
    <location>
        <begin position="669"/>
        <end position="680"/>
    </location>
</feature>
<feature type="compositionally biased region" description="Polar residues" evidence="3">
    <location>
        <begin position="539"/>
        <end position="553"/>
    </location>
</feature>
<feature type="compositionally biased region" description="Acidic residues" evidence="3">
    <location>
        <begin position="483"/>
        <end position="496"/>
    </location>
</feature>
<feature type="compositionally biased region" description="Basic residues" evidence="3">
    <location>
        <begin position="291"/>
        <end position="301"/>
    </location>
</feature>
<feature type="compositionally biased region" description="Low complexity" evidence="3">
    <location>
        <begin position="701"/>
        <end position="717"/>
    </location>
</feature>
<comment type="caution">
    <text evidence="5">The sequence shown here is derived from an EMBL/GenBank/DDBJ whole genome shotgun (WGS) entry which is preliminary data.</text>
</comment>
<keyword evidence="6" id="KW-1185">Reference proteome</keyword>
<keyword evidence="2" id="KW-0175">Coiled coil</keyword>
<feature type="compositionally biased region" description="Low complexity" evidence="3">
    <location>
        <begin position="579"/>
        <end position="608"/>
    </location>
</feature>
<feature type="coiled-coil region" evidence="2">
    <location>
        <begin position="1262"/>
        <end position="1317"/>
    </location>
</feature>
<accession>A0ABR0TJL7</accession>
<feature type="region of interest" description="Disordered" evidence="3">
    <location>
        <begin position="44"/>
        <end position="457"/>
    </location>
</feature>
<dbReference type="Pfam" id="PF11496">
    <property type="entry name" value="HDA2-3"/>
    <property type="match status" value="1"/>
</dbReference>
<feature type="compositionally biased region" description="Low complexity" evidence="3">
    <location>
        <begin position="392"/>
        <end position="417"/>
    </location>
</feature>
<evidence type="ECO:0000256" key="3">
    <source>
        <dbReference type="SAM" id="MobiDB-lite"/>
    </source>
</evidence>
<feature type="region of interest" description="Disordered" evidence="3">
    <location>
        <begin position="469"/>
        <end position="686"/>
    </location>
</feature>
<gene>
    <name evidence="5" type="ORF">QM012_008510</name>
</gene>
<feature type="compositionally biased region" description="Low complexity" evidence="3">
    <location>
        <begin position="306"/>
        <end position="317"/>
    </location>
</feature>
<dbReference type="InterPro" id="IPR038609">
    <property type="entry name" value="HDA1_su2/3_sf"/>
</dbReference>
<feature type="compositionally biased region" description="Low complexity" evidence="3">
    <location>
        <begin position="427"/>
        <end position="446"/>
    </location>
</feature>
<evidence type="ECO:0000313" key="6">
    <source>
        <dbReference type="Proteomes" id="UP001341245"/>
    </source>
</evidence>
<dbReference type="InterPro" id="IPR000953">
    <property type="entry name" value="Chromo/chromo_shadow_dom"/>
</dbReference>
<dbReference type="EMBL" id="JASGXD010000007">
    <property type="protein sequence ID" value="KAK6004648.1"/>
    <property type="molecule type" value="Genomic_DNA"/>
</dbReference>
<name>A0ABR0TJL7_AURPU</name>
<comment type="subunit">
    <text evidence="1">Component of the NuA4 histone acetyltransferase complex.</text>
</comment>
<feature type="compositionally biased region" description="Polar residues" evidence="3">
    <location>
        <begin position="220"/>
        <end position="233"/>
    </location>
</feature>
<protein>
    <recommendedName>
        <fullName evidence="4">Chromo domain-containing protein</fullName>
    </recommendedName>
</protein>
<reference evidence="5 6" key="1">
    <citation type="submission" date="2023-11" db="EMBL/GenBank/DDBJ databases">
        <title>Draft genome sequence and annotation of the polyextremotolerant black yeast-like fungus Aureobasidium pullulans NRRL 62042.</title>
        <authorList>
            <person name="Dielentheis-Frenken M.R.E."/>
            <person name="Wibberg D."/>
            <person name="Blank L.M."/>
            <person name="Tiso T."/>
        </authorList>
    </citation>
    <scope>NUCLEOTIDE SEQUENCE [LARGE SCALE GENOMIC DNA]</scope>
    <source>
        <strain evidence="5 6">NRRL 62042</strain>
    </source>
</reference>
<feature type="compositionally biased region" description="Polar residues" evidence="3">
    <location>
        <begin position="801"/>
        <end position="814"/>
    </location>
</feature>
<organism evidence="5 6">
    <name type="scientific">Aureobasidium pullulans</name>
    <name type="common">Black yeast</name>
    <name type="synonym">Pullularia pullulans</name>
    <dbReference type="NCBI Taxonomy" id="5580"/>
    <lineage>
        <taxon>Eukaryota</taxon>
        <taxon>Fungi</taxon>
        <taxon>Dikarya</taxon>
        <taxon>Ascomycota</taxon>
        <taxon>Pezizomycotina</taxon>
        <taxon>Dothideomycetes</taxon>
        <taxon>Dothideomycetidae</taxon>
        <taxon>Dothideales</taxon>
        <taxon>Saccotheciaceae</taxon>
        <taxon>Aureobasidium</taxon>
    </lineage>
</organism>
<dbReference type="Gene3D" id="2.40.50.40">
    <property type="match status" value="1"/>
</dbReference>
<proteinExistence type="predicted"/>
<feature type="compositionally biased region" description="Low complexity" evidence="3">
    <location>
        <begin position="500"/>
        <end position="512"/>
    </location>
</feature>
<dbReference type="SUPFAM" id="SSF54160">
    <property type="entry name" value="Chromo domain-like"/>
    <property type="match status" value="1"/>
</dbReference>
<dbReference type="Gene3D" id="3.40.50.12360">
    <property type="match status" value="1"/>
</dbReference>
<dbReference type="PROSITE" id="PS50013">
    <property type="entry name" value="CHROMO_2"/>
    <property type="match status" value="1"/>
</dbReference>
<evidence type="ECO:0000256" key="1">
    <source>
        <dbReference type="ARBA" id="ARBA00011353"/>
    </source>
</evidence>
<feature type="region of interest" description="Disordered" evidence="3">
    <location>
        <begin position="698"/>
        <end position="814"/>
    </location>
</feature>
<feature type="region of interest" description="Disordered" evidence="3">
    <location>
        <begin position="1451"/>
        <end position="1512"/>
    </location>
</feature>
<feature type="compositionally biased region" description="Low complexity" evidence="3">
    <location>
        <begin position="623"/>
        <end position="634"/>
    </location>
</feature>
<feature type="domain" description="Chromo" evidence="4">
    <location>
        <begin position="20"/>
        <end position="78"/>
    </location>
</feature>
<dbReference type="Proteomes" id="UP001341245">
    <property type="component" value="Unassembled WGS sequence"/>
</dbReference>
<evidence type="ECO:0000256" key="2">
    <source>
        <dbReference type="SAM" id="Coils"/>
    </source>
</evidence>
<feature type="compositionally biased region" description="Polar residues" evidence="3">
    <location>
        <begin position="641"/>
        <end position="668"/>
    </location>
</feature>
<feature type="compositionally biased region" description="Polar residues" evidence="3">
    <location>
        <begin position="1202"/>
        <end position="1218"/>
    </location>
</feature>
<dbReference type="CDD" id="cd00024">
    <property type="entry name" value="CD_CSD"/>
    <property type="match status" value="1"/>
</dbReference>
<sequence>MGSSKRKSRQLSEPVDEPFYSIRGILDENKTQYLVDWENIDDQTFEPTWEPKANVTEAAVEEWEEKKQQKALKEERKRKRKSTNFPASSPHEIIQIDDDDEQPETEQQPSKTTTASGSKPLIRIKHTKRRPDAAVEVTPPAPRLRMVIKKKPGPSRNSEVADIQSRREDNDEDELASKLPPRPRGRPRNSLPGPDVVRKAKEQADNAEDTDQQSERLGRSSKSSPLQKGSNRTSEQHYKRRKIVHVASNDDDDDDVPLRTMQTKKRKQPLPVSPSDEEVQHTEKRAQLTPAKKRGRPRKVVRRESTAPSPTTPAAASRSEEVSMSEIEDSDMNDAAAAQLQRETRSARKPSPSRQPLPRREQSPEFDEEFSDFRSSQILRGTQPEPPRAEEQTTTSLEELTDSQPMVDAAAASSLSAKNSPYEPEATSGSTFVNSTVNSSSSVHTVPHPLPRRFGTDAVIPDSQSYLDASSVHVSAQRIEAEQPMDDQMETFEDASTESQVVVEQADAQQVASRGAPVPESSMVQKPEDAPQSDVAAPATQSEPSLELSTRNKTVAEAASSPIVQGTAEHVSTRSPSPASLGAVRSSSTSSAPPTEAADKSTQSQSQSETHHQLPAKSQAHNEASSEAPSSSSALDKEQEPGQNTLSLQTQATNQQSHVEQAAQRTSFQVQQPPTQQIPPFEFAQSFAEEVTTSSLGFATQIQPAHHASAQQAPAQHESVQEVSITSSPIESPPSNLPNTIGASAPSPIKSLSDPGFSGMHTPGPMKIPDTHPDGTPMTTKERLEASRAMARAKFEGEASAETQKSAPAATSTPVLPRVAAPALEMHSPKPASAVPARLMSPAVADREVRSPSTVPPVEIIPEETPEEYSRSERYETLLPGQGPQINAETSRPYVSQDLTMNDASADTDSDNNQHLVSLDFGVSQKDHYKCAFETYKVMIENFTLHKVWPADSELAQQARDFIVQLHYIVNHLDLDNPGTSSASQTSQTLQAEWDMTMSSKFRFLKSLLDVAKRDNLHVALVVDPGRLAAILQSFLQGISIMYNVIDGQNNVINHESTATLLWSSVEIIEMSSLDIDMVVVLDGSMPSSVVTRTQKMLSRDTLVPTISLVIPYSIEHVERCLPSTLSEAERLHVLISTVTNERLHAGWQSGGADTDFERKASDIISWVLNPGEADWPFYGLPDLQLVEALSSQSGSEDEHMVNSNGASNKRQLDNNDAPSAKRVRVDESLPLTINPADMHIAPGALPLSNSHVSDSVAASQHAATLQELHRAQAQVRELTQALETLQYDHEEQRAQMVQAQKERNEALEREEKLSSSNIDLRAKNTSYRDQVLDLKKQLEAGRIALVSHTVPERAELEKSKAETLAANAERDREANRAKWAEQQVDYTRNQYQTSSNEITKLSAETADLKQKIDELEVKASGEQARLKELNNNAVIAKYSSTIKKLRQDLTEREGTMQRMSEELTRLREARGRVGTRANSIPRSPRAGTREPVSRQGSPSVQRGAHPLSKMN</sequence>
<feature type="region of interest" description="Disordered" evidence="3">
    <location>
        <begin position="1190"/>
        <end position="1221"/>
    </location>
</feature>
<feature type="compositionally biased region" description="Basic and acidic residues" evidence="3">
    <location>
        <begin position="1451"/>
        <end position="1472"/>
    </location>
</feature>
<evidence type="ECO:0000259" key="4">
    <source>
        <dbReference type="PROSITE" id="PS50013"/>
    </source>
</evidence>